<organism evidence="1 2">
    <name type="scientific">Geobacillus thermoleovorans</name>
    <name type="common">Bacillus thermoleovorans</name>
    <dbReference type="NCBI Taxonomy" id="33941"/>
    <lineage>
        <taxon>Bacteria</taxon>
        <taxon>Bacillati</taxon>
        <taxon>Bacillota</taxon>
        <taxon>Bacilli</taxon>
        <taxon>Bacillales</taxon>
        <taxon>Anoxybacillaceae</taxon>
        <taxon>Geobacillus</taxon>
        <taxon>Geobacillus thermoleovorans group</taxon>
    </lineage>
</organism>
<evidence type="ECO:0000313" key="2">
    <source>
        <dbReference type="Proteomes" id="UP000246996"/>
    </source>
</evidence>
<name>A0A2Z3N7Q9_GEOTH</name>
<gene>
    <name evidence="1" type="ORF">C1N76_10570</name>
</gene>
<reference evidence="2" key="1">
    <citation type="submission" date="2018-02" db="EMBL/GenBank/DDBJ databases">
        <title>The complete genome of bacterial strain SGAirxxxx.</title>
        <authorList>
            <person name="Schuster S.C."/>
        </authorList>
    </citation>
    <scope>NUCLEOTIDE SEQUENCE [LARGE SCALE GENOMIC DNA]</scope>
    <source>
        <strain evidence="2">SGAir0734</strain>
    </source>
</reference>
<dbReference type="RefSeq" id="WP_047758241.1">
    <property type="nucleotide sequence ID" value="NZ_CP027303.2"/>
</dbReference>
<accession>A0A2Z3N7Q9</accession>
<sequence length="124" mass="14553">MTKRIKFILFTLFFSPSLFLINYYQSINMKKDEYPDYVFWTLYLLVVVCLTIICRSIRQILFSVLCMSAVSVGLGYWLIEKNESIRYLYNLGIPTTFIGLSLLVHVIPLFVCLFRSNKKNVEKA</sequence>
<proteinExistence type="predicted"/>
<dbReference type="EMBL" id="CP027303">
    <property type="protein sequence ID" value="AWO74908.1"/>
    <property type="molecule type" value="Genomic_DNA"/>
</dbReference>
<evidence type="ECO:0000313" key="1">
    <source>
        <dbReference type="EMBL" id="AWO74908.1"/>
    </source>
</evidence>
<dbReference type="Proteomes" id="UP000246996">
    <property type="component" value="Chromosome"/>
</dbReference>
<dbReference type="AlphaFoldDB" id="A0A2Z3N7Q9"/>
<protein>
    <submittedName>
        <fullName evidence="1">Uncharacterized protein</fullName>
    </submittedName>
</protein>